<gene>
    <name evidence="2" type="ORF">GA0070607_3012</name>
</gene>
<feature type="region of interest" description="Disordered" evidence="1">
    <location>
        <begin position="19"/>
        <end position="88"/>
    </location>
</feature>
<proteinExistence type="predicted"/>
<keyword evidence="3" id="KW-1185">Reference proteome</keyword>
<evidence type="ECO:0000256" key="1">
    <source>
        <dbReference type="SAM" id="MobiDB-lite"/>
    </source>
</evidence>
<sequence>MLAIAALVTTAVVVARQTSDPPVRRGAERNTPSGGAAAPGTPGAVGPGTGAPTAEAPAAPGAAVDGDKPAPTRSPFDNGDTVLPGVDPQALMRRLTQRWKLRVYTNPYFGSATRQSGTAGDPAGGTRQVTLFLDQEKRLRRVYCGASGPGGRPLTSEGRRFIDDCALGALAAGTDRDSLDAWLDRRITTSGGAQPEREEGQVGDYLIVLNRVPGLVAVELTRPA</sequence>
<dbReference type="AlphaFoldDB" id="A0A1C4W1U4"/>
<organism evidence="2 3">
    <name type="scientific">Micromonospora coriariae</name>
    <dbReference type="NCBI Taxonomy" id="285665"/>
    <lineage>
        <taxon>Bacteria</taxon>
        <taxon>Bacillati</taxon>
        <taxon>Actinomycetota</taxon>
        <taxon>Actinomycetes</taxon>
        <taxon>Micromonosporales</taxon>
        <taxon>Micromonosporaceae</taxon>
        <taxon>Micromonospora</taxon>
    </lineage>
</organism>
<name>A0A1C4W1U4_9ACTN</name>
<feature type="compositionally biased region" description="Low complexity" evidence="1">
    <location>
        <begin position="31"/>
        <end position="42"/>
    </location>
</feature>
<accession>A0A1C4W1U4</accession>
<protein>
    <submittedName>
        <fullName evidence="2">Uncharacterized protein</fullName>
    </submittedName>
</protein>
<feature type="compositionally biased region" description="Low complexity" evidence="1">
    <location>
        <begin position="50"/>
        <end position="64"/>
    </location>
</feature>
<dbReference type="EMBL" id="LT607412">
    <property type="protein sequence ID" value="SCE90236.1"/>
    <property type="molecule type" value="Genomic_DNA"/>
</dbReference>
<reference evidence="3" key="1">
    <citation type="submission" date="2016-06" db="EMBL/GenBank/DDBJ databases">
        <authorList>
            <person name="Varghese N."/>
            <person name="Submissions Spin"/>
        </authorList>
    </citation>
    <scope>NUCLEOTIDE SEQUENCE [LARGE SCALE GENOMIC DNA]</scope>
    <source>
        <strain evidence="3">DSM 44875</strain>
    </source>
</reference>
<dbReference type="Proteomes" id="UP000198243">
    <property type="component" value="Chromosome I"/>
</dbReference>
<evidence type="ECO:0000313" key="2">
    <source>
        <dbReference type="EMBL" id="SCE90236.1"/>
    </source>
</evidence>
<evidence type="ECO:0000313" key="3">
    <source>
        <dbReference type="Proteomes" id="UP000198243"/>
    </source>
</evidence>